<dbReference type="GO" id="GO:0003735">
    <property type="term" value="F:structural constituent of ribosome"/>
    <property type="evidence" value="ECO:0007669"/>
    <property type="project" value="InterPro"/>
</dbReference>
<evidence type="ECO:0000256" key="3">
    <source>
        <dbReference type="ARBA" id="ARBA00022946"/>
    </source>
</evidence>
<evidence type="ECO:0000256" key="2">
    <source>
        <dbReference type="ARBA" id="ARBA00008434"/>
    </source>
</evidence>
<dbReference type="STRING" id="8364.ENSXETP00000011490"/>
<dbReference type="SMART" id="SM01387">
    <property type="entry name" value="Ribosomal_S15"/>
    <property type="match status" value="1"/>
</dbReference>
<dbReference type="eggNOG" id="KOG2815">
    <property type="taxonomic scope" value="Eukaryota"/>
</dbReference>
<dbReference type="CTD" id="64960"/>
<dbReference type="CDD" id="cd00353">
    <property type="entry name" value="Ribosomal_S15p_S13e"/>
    <property type="match status" value="1"/>
</dbReference>
<dbReference type="OMA" id="EHLHMHP"/>
<dbReference type="InterPro" id="IPR052137">
    <property type="entry name" value="uS15_ribosomal"/>
</dbReference>
<keyword evidence="6 9" id="KW-0687">Ribonucleoprotein</keyword>
<comment type="subcellular location">
    <subcellularLocation>
        <location evidence="1">Mitochondrion</location>
    </subcellularLocation>
</comment>
<organism evidence="10">
    <name type="scientific">Xenopus tropicalis</name>
    <name type="common">Western clawed frog</name>
    <name type="synonym">Silurana tropicalis</name>
    <dbReference type="NCBI Taxonomy" id="8364"/>
    <lineage>
        <taxon>Eukaryota</taxon>
        <taxon>Metazoa</taxon>
        <taxon>Chordata</taxon>
        <taxon>Craniata</taxon>
        <taxon>Vertebrata</taxon>
        <taxon>Euteleostomi</taxon>
        <taxon>Amphibia</taxon>
        <taxon>Batrachia</taxon>
        <taxon>Anura</taxon>
        <taxon>Pipoidea</taxon>
        <taxon>Pipidae</taxon>
        <taxon>Xenopodinae</taxon>
        <taxon>Xenopus</taxon>
        <taxon>Silurana</taxon>
    </lineage>
</organism>
<dbReference type="GeneID" id="549820"/>
<evidence type="ECO:0000256" key="5">
    <source>
        <dbReference type="ARBA" id="ARBA00023128"/>
    </source>
</evidence>
<sequence length="261" mass="30049">MLCLRRIVCDLWGRGITANLGPMCVGSRSVACQRAVTENGAPDSRTCLSLVVRNYAQTRRRQEIPSQLDDLPPTMLKTEYTGVQLSDAVDDVVKRLLSLEMASQAEKLKIKTQQLVDKVKRDPHDTRSPEVRIAALTAKIRNYREHIQKHPKTVMNNLCVSFHSEDKSNKRKMLMAIDKRKKMLKNLRLTRYDAFEHVCAQLGIEYTFPPEYYRRATRRWLAKKALCLKVYNEAKRLQAAGLLKKRRPSRVQSKETQGKPV</sequence>
<dbReference type="RefSeq" id="XP_012812478.1">
    <property type="nucleotide sequence ID" value="XM_012957024.3"/>
</dbReference>
<dbReference type="GeneTree" id="ENSGT00390000001737"/>
<dbReference type="Bgee" id="ENSXETG00000005257">
    <property type="expression patterns" value="Expressed in ovary and 13 other cell types or tissues"/>
</dbReference>
<dbReference type="PANTHER" id="PTHR46685">
    <property type="entry name" value="28S RIBOSOMAL PROTEIN S15, MITOCHONDRIAL"/>
    <property type="match status" value="1"/>
</dbReference>
<comment type="similarity">
    <text evidence="2 9">Belongs to the universal ribosomal protein uS15 family.</text>
</comment>
<accession>F6UKZ1</accession>
<dbReference type="ExpressionAtlas" id="F6UKZ1">
    <property type="expression patterns" value="baseline"/>
</dbReference>
<name>F6UKZ1_XENTR</name>
<keyword evidence="5" id="KW-0496">Mitochondrion</keyword>
<evidence type="ECO:0000313" key="10">
    <source>
        <dbReference type="Ensembl" id="ENSXETP00000011490"/>
    </source>
</evidence>
<dbReference type="AlphaFoldDB" id="F6UKZ1"/>
<dbReference type="GO" id="GO:0006412">
    <property type="term" value="P:translation"/>
    <property type="evidence" value="ECO:0007669"/>
    <property type="project" value="InterPro"/>
</dbReference>
<evidence type="ECO:0000256" key="4">
    <source>
        <dbReference type="ARBA" id="ARBA00022980"/>
    </source>
</evidence>
<dbReference type="HOGENOM" id="CLU_094627_1_1_1"/>
<dbReference type="GO" id="GO:0005763">
    <property type="term" value="C:mitochondrial small ribosomal subunit"/>
    <property type="evidence" value="ECO:0000318"/>
    <property type="project" value="GO_Central"/>
</dbReference>
<reference evidence="12" key="3">
    <citation type="submission" date="2025-04" db="UniProtKB">
        <authorList>
            <consortium name="RefSeq"/>
        </authorList>
    </citation>
    <scope>IDENTIFICATION</scope>
    <source>
        <strain evidence="12">Nigerian</strain>
        <tissue evidence="12">Liver and blood</tissue>
    </source>
</reference>
<dbReference type="Proteomes" id="UP000008143">
    <property type="component" value="Chromosome 2"/>
</dbReference>
<dbReference type="AGR" id="Xenbase:XB-GENE-1016472"/>
<dbReference type="Ensembl" id="ENSXETT00000011490">
    <property type="protein sequence ID" value="ENSXETP00000011490"/>
    <property type="gene ID" value="ENSXETG00000005257"/>
</dbReference>
<proteinExistence type="inferred from homology"/>
<evidence type="ECO:0000313" key="11">
    <source>
        <dbReference type="Proteomes" id="UP000008143"/>
    </source>
</evidence>
<dbReference type="InterPro" id="IPR000589">
    <property type="entry name" value="Ribosomal_uS15"/>
</dbReference>
<dbReference type="PANTHER" id="PTHR46685:SF1">
    <property type="entry name" value="SMALL RIBOSOMAL SUBUNIT PROTEIN US15M"/>
    <property type="match status" value="1"/>
</dbReference>
<evidence type="ECO:0000313" key="12">
    <source>
        <dbReference type="RefSeq" id="XP_012812478.1"/>
    </source>
</evidence>
<evidence type="ECO:0000256" key="7">
    <source>
        <dbReference type="ARBA" id="ARBA00035249"/>
    </source>
</evidence>
<dbReference type="Gene3D" id="1.10.287.10">
    <property type="entry name" value="S15/NS1, RNA-binding"/>
    <property type="match status" value="1"/>
</dbReference>
<keyword evidence="4 9" id="KW-0689">Ribosomal protein</keyword>
<evidence type="ECO:0000256" key="8">
    <source>
        <dbReference type="ARBA" id="ARBA00035528"/>
    </source>
</evidence>
<evidence type="ECO:0000256" key="9">
    <source>
        <dbReference type="RuleBase" id="RU003919"/>
    </source>
</evidence>
<keyword evidence="3" id="KW-0809">Transit peptide</keyword>
<keyword evidence="11" id="KW-1185">Reference proteome</keyword>
<reference evidence="10" key="1">
    <citation type="journal article" date="2010" name="Science">
        <title>The genome of the Western clawed frog Xenopus tropicalis.</title>
        <authorList>
            <person name="Hellsten U."/>
            <person name="Harland R.M."/>
            <person name="Gilchrist M.J."/>
            <person name="Hendrix D."/>
            <person name="Jurka J."/>
            <person name="Kapitonov V."/>
            <person name="Ovcharenko I."/>
            <person name="Putnam N.H."/>
            <person name="Shu S."/>
            <person name="Taher L."/>
            <person name="Blitz I.L."/>
            <person name="Blumberg B."/>
            <person name="Dichmann D.S."/>
            <person name="Dubchak I."/>
            <person name="Amaya E."/>
            <person name="Detter J.C."/>
            <person name="Fletcher R."/>
            <person name="Gerhard D.S."/>
            <person name="Goodstein D."/>
            <person name="Graves T."/>
            <person name="Grigoriev I.V."/>
            <person name="Grimwood J."/>
            <person name="Kawashima T."/>
            <person name="Lindquist E."/>
            <person name="Lucas S.M."/>
            <person name="Mead P.E."/>
            <person name="Mitros T."/>
            <person name="Ogino H."/>
            <person name="Ohta Y."/>
            <person name="Poliakov A.V."/>
            <person name="Pollet N."/>
            <person name="Robert J."/>
            <person name="Salamov A."/>
            <person name="Sater A.K."/>
            <person name="Schmutz J."/>
            <person name="Terry A."/>
            <person name="Vize P.D."/>
            <person name="Warren W.C."/>
            <person name="Wells D."/>
            <person name="Wills A."/>
            <person name="Wilson R.K."/>
            <person name="Zimmerman L.B."/>
            <person name="Zorn A.M."/>
            <person name="Grainger R."/>
            <person name="Grammer T."/>
            <person name="Khokha M.K."/>
            <person name="Richardson P.M."/>
            <person name="Rokhsar D.S."/>
        </authorList>
    </citation>
    <scope>NUCLEOTIDE SEQUENCE [LARGE SCALE GENOMIC DNA]</scope>
    <source>
        <strain evidence="10">Nigerian</strain>
    </source>
</reference>
<evidence type="ECO:0000256" key="1">
    <source>
        <dbReference type="ARBA" id="ARBA00004173"/>
    </source>
</evidence>
<dbReference type="Xenbase" id="XB-GENE-1016472">
    <property type="gene designation" value="mrps15"/>
</dbReference>
<dbReference type="InterPro" id="IPR009068">
    <property type="entry name" value="uS15_NS1_RNA-bd_sf"/>
</dbReference>
<protein>
    <recommendedName>
        <fullName evidence="7">Small ribosomal subunit protein uS15m</fullName>
    </recommendedName>
    <alternativeName>
        <fullName evidence="8">28S ribosomal protein S15, mitochondrial</fullName>
    </alternativeName>
</protein>
<evidence type="ECO:0000256" key="6">
    <source>
        <dbReference type="ARBA" id="ARBA00023274"/>
    </source>
</evidence>
<reference evidence="10" key="2">
    <citation type="submission" date="2011-06" db="UniProtKB">
        <authorList>
            <consortium name="Ensembl"/>
        </authorList>
    </citation>
    <scope>IDENTIFICATION</scope>
</reference>
<gene>
    <name evidence="10 12 13" type="primary">mrps15</name>
</gene>
<evidence type="ECO:0000313" key="13">
    <source>
        <dbReference type="Xenbase" id="XB-GENE-1016472"/>
    </source>
</evidence>
<dbReference type="OrthoDB" id="441444at2759"/>
<dbReference type="Pfam" id="PF00312">
    <property type="entry name" value="Ribosomal_S15"/>
    <property type="match status" value="1"/>
</dbReference>
<dbReference type="SUPFAM" id="SSF47060">
    <property type="entry name" value="S15/NS1 RNA-binding domain"/>
    <property type="match status" value="1"/>
</dbReference>